<dbReference type="HOGENOM" id="CLU_090389_13_0_7"/>
<protein>
    <submittedName>
        <fullName evidence="3">TrxA3</fullName>
    </submittedName>
</protein>
<dbReference type="AlphaFoldDB" id="C0QID1"/>
<accession>C0QID1</accession>
<dbReference type="GO" id="GO:0015035">
    <property type="term" value="F:protein-disulfide reductase activity"/>
    <property type="evidence" value="ECO:0007669"/>
    <property type="project" value="TreeGrafter"/>
</dbReference>
<feature type="chain" id="PRO_5002902386" evidence="1">
    <location>
        <begin position="26"/>
        <end position="134"/>
    </location>
</feature>
<dbReference type="InterPro" id="IPR036249">
    <property type="entry name" value="Thioredoxin-like_sf"/>
</dbReference>
<organism evidence="3 4">
    <name type="scientific">Desulforapulum autotrophicum (strain ATCC 43914 / DSM 3382 / VKM B-1955 / HRM2)</name>
    <name type="common">Desulfobacterium autotrophicum</name>
    <dbReference type="NCBI Taxonomy" id="177437"/>
    <lineage>
        <taxon>Bacteria</taxon>
        <taxon>Pseudomonadati</taxon>
        <taxon>Thermodesulfobacteriota</taxon>
        <taxon>Desulfobacteria</taxon>
        <taxon>Desulfobacterales</taxon>
        <taxon>Desulfobacteraceae</taxon>
        <taxon>Desulforapulum</taxon>
    </lineage>
</organism>
<dbReference type="CDD" id="cd02947">
    <property type="entry name" value="TRX_family"/>
    <property type="match status" value="1"/>
</dbReference>
<feature type="domain" description="Thioredoxin" evidence="2">
    <location>
        <begin position="19"/>
        <end position="124"/>
    </location>
</feature>
<dbReference type="eggNOG" id="COG0526">
    <property type="taxonomic scope" value="Bacteria"/>
</dbReference>
<dbReference type="Pfam" id="PF00085">
    <property type="entry name" value="Thioredoxin"/>
    <property type="match status" value="1"/>
</dbReference>
<keyword evidence="4" id="KW-1185">Reference proteome</keyword>
<dbReference type="Gene3D" id="3.40.30.10">
    <property type="entry name" value="Glutaredoxin"/>
    <property type="match status" value="1"/>
</dbReference>
<dbReference type="InterPro" id="IPR013766">
    <property type="entry name" value="Thioredoxin_domain"/>
</dbReference>
<dbReference type="GO" id="GO:0045454">
    <property type="term" value="P:cell redox homeostasis"/>
    <property type="evidence" value="ECO:0007669"/>
    <property type="project" value="TreeGrafter"/>
</dbReference>
<name>C0QID1_DESAH</name>
<evidence type="ECO:0000259" key="2">
    <source>
        <dbReference type="PROSITE" id="PS51352"/>
    </source>
</evidence>
<evidence type="ECO:0000313" key="3">
    <source>
        <dbReference type="EMBL" id="ACN17875.1"/>
    </source>
</evidence>
<evidence type="ECO:0000256" key="1">
    <source>
        <dbReference type="SAM" id="SignalP"/>
    </source>
</evidence>
<dbReference type="Proteomes" id="UP000000442">
    <property type="component" value="Chromosome"/>
</dbReference>
<feature type="signal peptide" evidence="1">
    <location>
        <begin position="1"/>
        <end position="25"/>
    </location>
</feature>
<dbReference type="RefSeq" id="WP_015906583.1">
    <property type="nucleotide sequence ID" value="NC_012108.1"/>
</dbReference>
<sequence length="134" mass="15021">MQQVLKKLSVWIVILMLFFATGAAADEFLNIPAKGMVTMIDLGAKKCIPCKMMAPIMVKMKKAYEGKAEIIFIDVWENKKPAQRFKIKAIPTQIFFNAQGQEVYRHVGFLDEKSIVEQLTKIGVAAPDLTAKDS</sequence>
<dbReference type="PROSITE" id="PS51352">
    <property type="entry name" value="THIOREDOXIN_2"/>
    <property type="match status" value="1"/>
</dbReference>
<evidence type="ECO:0000313" key="4">
    <source>
        <dbReference type="Proteomes" id="UP000000442"/>
    </source>
</evidence>
<dbReference type="OrthoDB" id="9790390at2"/>
<reference evidence="3 4" key="1">
    <citation type="journal article" date="2009" name="Environ. Microbiol.">
        <title>Genome sequence of Desulfobacterium autotrophicum HRM2, a marine sulfate reducer oxidizing organic carbon completely to carbon dioxide.</title>
        <authorList>
            <person name="Strittmatter A.W."/>
            <person name="Liesegang H."/>
            <person name="Rabus R."/>
            <person name="Decker I."/>
            <person name="Amann J."/>
            <person name="Andres S."/>
            <person name="Henne A."/>
            <person name="Fricke W.F."/>
            <person name="Martinez-Arias R."/>
            <person name="Bartels D."/>
            <person name="Goesmann A."/>
            <person name="Krause L."/>
            <person name="Puehler A."/>
            <person name="Klenk H.P."/>
            <person name="Richter M."/>
            <person name="Schuler M."/>
            <person name="Gloeckner F.O."/>
            <person name="Meyerdierks A."/>
            <person name="Gottschalk G."/>
            <person name="Amann R."/>
        </authorList>
    </citation>
    <scope>NUCLEOTIDE SEQUENCE [LARGE SCALE GENOMIC DNA]</scope>
    <source>
        <strain evidence="4">ATCC 43914 / DSM 3382 / HRM2</strain>
    </source>
</reference>
<keyword evidence="1" id="KW-0732">Signal</keyword>
<dbReference type="KEGG" id="dat:HRM2_48270"/>
<dbReference type="STRING" id="177437.HRM2_48270"/>
<dbReference type="PANTHER" id="PTHR45663">
    <property type="entry name" value="GEO12009P1"/>
    <property type="match status" value="1"/>
</dbReference>
<dbReference type="SUPFAM" id="SSF52833">
    <property type="entry name" value="Thioredoxin-like"/>
    <property type="match status" value="1"/>
</dbReference>
<proteinExistence type="predicted"/>
<dbReference type="EMBL" id="CP001087">
    <property type="protein sequence ID" value="ACN17875.1"/>
    <property type="molecule type" value="Genomic_DNA"/>
</dbReference>
<dbReference type="GO" id="GO:0005829">
    <property type="term" value="C:cytosol"/>
    <property type="evidence" value="ECO:0007669"/>
    <property type="project" value="TreeGrafter"/>
</dbReference>
<dbReference type="PANTHER" id="PTHR45663:SF11">
    <property type="entry name" value="GEO12009P1"/>
    <property type="match status" value="1"/>
</dbReference>
<gene>
    <name evidence="3" type="primary">trxA3</name>
    <name evidence="3" type="ordered locus">HRM2_48270</name>
</gene>